<evidence type="ECO:0000313" key="2">
    <source>
        <dbReference type="EMBL" id="KJA15161.1"/>
    </source>
</evidence>
<feature type="region of interest" description="Disordered" evidence="1">
    <location>
        <begin position="1"/>
        <end position="23"/>
    </location>
</feature>
<name>A0A0D2NET2_HYPSF</name>
<evidence type="ECO:0000313" key="3">
    <source>
        <dbReference type="Proteomes" id="UP000054270"/>
    </source>
</evidence>
<dbReference type="EMBL" id="KN817652">
    <property type="protein sequence ID" value="KJA15161.1"/>
    <property type="molecule type" value="Genomic_DNA"/>
</dbReference>
<accession>A0A0D2NET2</accession>
<protein>
    <submittedName>
        <fullName evidence="2">Uncharacterized protein</fullName>
    </submittedName>
</protein>
<feature type="region of interest" description="Disordered" evidence="1">
    <location>
        <begin position="178"/>
        <end position="212"/>
    </location>
</feature>
<feature type="compositionally biased region" description="Low complexity" evidence="1">
    <location>
        <begin position="198"/>
        <end position="212"/>
    </location>
</feature>
<proteinExistence type="predicted"/>
<evidence type="ECO:0000256" key="1">
    <source>
        <dbReference type="SAM" id="MobiDB-lite"/>
    </source>
</evidence>
<organism evidence="2 3">
    <name type="scientific">Hypholoma sublateritium (strain FD-334 SS-4)</name>
    <dbReference type="NCBI Taxonomy" id="945553"/>
    <lineage>
        <taxon>Eukaryota</taxon>
        <taxon>Fungi</taxon>
        <taxon>Dikarya</taxon>
        <taxon>Basidiomycota</taxon>
        <taxon>Agaricomycotina</taxon>
        <taxon>Agaricomycetes</taxon>
        <taxon>Agaricomycetidae</taxon>
        <taxon>Agaricales</taxon>
        <taxon>Agaricineae</taxon>
        <taxon>Strophariaceae</taxon>
        <taxon>Hypholoma</taxon>
    </lineage>
</organism>
<keyword evidence="3" id="KW-1185">Reference proteome</keyword>
<dbReference type="Proteomes" id="UP000054270">
    <property type="component" value="Unassembled WGS sequence"/>
</dbReference>
<dbReference type="AlphaFoldDB" id="A0A0D2NET2"/>
<gene>
    <name evidence="2" type="ORF">HYPSUDRAFT_208089</name>
</gene>
<reference evidence="3" key="1">
    <citation type="submission" date="2014-04" db="EMBL/GenBank/DDBJ databases">
        <title>Evolutionary Origins and Diversification of the Mycorrhizal Mutualists.</title>
        <authorList>
            <consortium name="DOE Joint Genome Institute"/>
            <consortium name="Mycorrhizal Genomics Consortium"/>
            <person name="Kohler A."/>
            <person name="Kuo A."/>
            <person name="Nagy L.G."/>
            <person name="Floudas D."/>
            <person name="Copeland A."/>
            <person name="Barry K.W."/>
            <person name="Cichocki N."/>
            <person name="Veneault-Fourrey C."/>
            <person name="LaButti K."/>
            <person name="Lindquist E.A."/>
            <person name="Lipzen A."/>
            <person name="Lundell T."/>
            <person name="Morin E."/>
            <person name="Murat C."/>
            <person name="Riley R."/>
            <person name="Ohm R."/>
            <person name="Sun H."/>
            <person name="Tunlid A."/>
            <person name="Henrissat B."/>
            <person name="Grigoriev I.V."/>
            <person name="Hibbett D.S."/>
            <person name="Martin F."/>
        </authorList>
    </citation>
    <scope>NUCLEOTIDE SEQUENCE [LARGE SCALE GENOMIC DNA]</scope>
    <source>
        <strain evidence="3">FD-334 SS-4</strain>
    </source>
</reference>
<sequence>MLTPVSERARQRRLPPASAQPELNQGSLSPMLYFLVRATAQWAPKTLQPTDHRHRTVCAERTPRPLISPSLAILTTERPRQCRISARGENKRSYVSGRCLSRHGSPLNHLAGRPAGSARPAPPPIWSATHSAAGFDEIRKTRITLALYVPDLRLVPLASVSRAFARLNDAGRWTTAVLPPTATSPRRPVCAHSEPRRAAGAAHPLTPAAMDI</sequence>